<dbReference type="EMBL" id="CAEZZA010000145">
    <property type="protein sequence ID" value="CAB4754097.1"/>
    <property type="molecule type" value="Genomic_DNA"/>
</dbReference>
<evidence type="ECO:0000313" key="4">
    <source>
        <dbReference type="EMBL" id="CAB4754097.1"/>
    </source>
</evidence>
<dbReference type="AlphaFoldDB" id="A0A6J7PFV8"/>
<accession>A0A6J7PFV8</accession>
<evidence type="ECO:0000313" key="5">
    <source>
        <dbReference type="EMBL" id="CAB5003931.1"/>
    </source>
</evidence>
<keyword evidence="1" id="KW-0808">Transferase</keyword>
<dbReference type="Pfam" id="PF12804">
    <property type="entry name" value="NTP_transf_3"/>
    <property type="match status" value="1"/>
</dbReference>
<dbReference type="Gene3D" id="3.90.550.10">
    <property type="entry name" value="Spore Coat Polysaccharide Biosynthesis Protein SpsA, Chain A"/>
    <property type="match status" value="1"/>
</dbReference>
<name>A0A6J7PFV8_9ZZZZ</name>
<gene>
    <name evidence="4" type="ORF">UFOPK2809_01032</name>
    <name evidence="5" type="ORF">UFOPK4043_00687</name>
</gene>
<keyword evidence="2" id="KW-0548">Nucleotidyltransferase</keyword>
<dbReference type="SUPFAM" id="SSF53448">
    <property type="entry name" value="Nucleotide-diphospho-sugar transferases"/>
    <property type="match status" value="1"/>
</dbReference>
<dbReference type="InterPro" id="IPR025877">
    <property type="entry name" value="MobA-like_NTP_Trfase"/>
</dbReference>
<dbReference type="InterPro" id="IPR029044">
    <property type="entry name" value="Nucleotide-diphossugar_trans"/>
</dbReference>
<reference evidence="5" key="1">
    <citation type="submission" date="2020-05" db="EMBL/GenBank/DDBJ databases">
        <authorList>
            <person name="Chiriac C."/>
            <person name="Salcher M."/>
            <person name="Ghai R."/>
            <person name="Kavagutti S V."/>
        </authorList>
    </citation>
    <scope>NUCLEOTIDE SEQUENCE</scope>
</reference>
<evidence type="ECO:0000259" key="3">
    <source>
        <dbReference type="Pfam" id="PF12804"/>
    </source>
</evidence>
<evidence type="ECO:0000256" key="1">
    <source>
        <dbReference type="ARBA" id="ARBA00022679"/>
    </source>
</evidence>
<dbReference type="PANTHER" id="PTHR43584">
    <property type="entry name" value="NUCLEOTIDYL TRANSFERASE"/>
    <property type="match status" value="1"/>
</dbReference>
<protein>
    <submittedName>
        <fullName evidence="5">Unannotated protein</fullName>
    </submittedName>
</protein>
<dbReference type="PANTHER" id="PTHR43584:SF8">
    <property type="entry name" value="N-ACETYLMURAMATE ALPHA-1-PHOSPHATE URIDYLYLTRANSFERASE"/>
    <property type="match status" value="1"/>
</dbReference>
<proteinExistence type="predicted"/>
<organism evidence="5">
    <name type="scientific">freshwater metagenome</name>
    <dbReference type="NCBI Taxonomy" id="449393"/>
    <lineage>
        <taxon>unclassified sequences</taxon>
        <taxon>metagenomes</taxon>
        <taxon>ecological metagenomes</taxon>
    </lineage>
</organism>
<sequence length="230" mass="25277">MTVHTVILAAGMGTRLGKPWPKPLTPLIDGRTIMRQQLDNLTTVFGDNLRVTTVVGFKLELILEAFPNVSYIYNENYDQTNTNRSLLKALRLAPPGGVLWMNGDVVFDSEVLVRAQELIDTDQSFICVNTSAVGEEEVKYTIDDHGFVALLSKQVNNALGEAVGINYVSGSDRANLILGLAACEDSDYFERGIEITIAQDGTKVIPLDITDLFAVEVDFEEDLSRANAHL</sequence>
<dbReference type="InterPro" id="IPR050065">
    <property type="entry name" value="GlmU-like"/>
</dbReference>
<feature type="domain" description="MobA-like NTP transferase" evidence="3">
    <location>
        <begin position="6"/>
        <end position="130"/>
    </location>
</feature>
<evidence type="ECO:0000256" key="2">
    <source>
        <dbReference type="ARBA" id="ARBA00022695"/>
    </source>
</evidence>
<dbReference type="EMBL" id="CAFBPA010000082">
    <property type="protein sequence ID" value="CAB5003931.1"/>
    <property type="molecule type" value="Genomic_DNA"/>
</dbReference>
<dbReference type="GO" id="GO:0016779">
    <property type="term" value="F:nucleotidyltransferase activity"/>
    <property type="evidence" value="ECO:0007669"/>
    <property type="project" value="UniProtKB-KW"/>
</dbReference>